<dbReference type="EMBL" id="JAPFFF010000007">
    <property type="protein sequence ID" value="KAK8885429.1"/>
    <property type="molecule type" value="Genomic_DNA"/>
</dbReference>
<proteinExistence type="predicted"/>
<sequence length="149" mass="17450">MTMMKTCAFVPFPDAFNAEEVLKGTKIAQQTIDLYERPEDKLGTHFLEFPIQQKQIILGMLKRTIYLDFYRKRLSIRGSFEGIVFEIRGSMIKSYEVDEKDHFLVRISFTTAPPQEFLMENAEDIQKLFEALTEFRECCSRKSSSNQNK</sequence>
<reference evidence="1 2" key="1">
    <citation type="submission" date="2024-04" db="EMBL/GenBank/DDBJ databases">
        <title>Tritrichomonas musculus Genome.</title>
        <authorList>
            <person name="Alves-Ferreira E."/>
            <person name="Grigg M."/>
            <person name="Lorenzi H."/>
            <person name="Galac M."/>
        </authorList>
    </citation>
    <scope>NUCLEOTIDE SEQUENCE [LARGE SCALE GENOMIC DNA]</scope>
    <source>
        <strain evidence="1 2">EAF2021</strain>
    </source>
</reference>
<organism evidence="1 2">
    <name type="scientific">Tritrichomonas musculus</name>
    <dbReference type="NCBI Taxonomy" id="1915356"/>
    <lineage>
        <taxon>Eukaryota</taxon>
        <taxon>Metamonada</taxon>
        <taxon>Parabasalia</taxon>
        <taxon>Tritrichomonadida</taxon>
        <taxon>Tritrichomonadidae</taxon>
        <taxon>Tritrichomonas</taxon>
    </lineage>
</organism>
<comment type="caution">
    <text evidence="1">The sequence shown here is derived from an EMBL/GenBank/DDBJ whole genome shotgun (WGS) entry which is preliminary data.</text>
</comment>
<gene>
    <name evidence="1" type="ORF">M9Y10_040877</name>
</gene>
<evidence type="ECO:0000313" key="1">
    <source>
        <dbReference type="EMBL" id="KAK8885429.1"/>
    </source>
</evidence>
<evidence type="ECO:0000313" key="2">
    <source>
        <dbReference type="Proteomes" id="UP001470230"/>
    </source>
</evidence>
<dbReference type="Proteomes" id="UP001470230">
    <property type="component" value="Unassembled WGS sequence"/>
</dbReference>
<name>A0ABR2K312_9EUKA</name>
<accession>A0ABR2K312</accession>
<protein>
    <submittedName>
        <fullName evidence="1">Uncharacterized protein</fullName>
    </submittedName>
</protein>
<keyword evidence="2" id="KW-1185">Reference proteome</keyword>